<name>A0ACC5QYM9_9HYPH</name>
<evidence type="ECO:0000313" key="2">
    <source>
        <dbReference type="Proteomes" id="UP000616151"/>
    </source>
</evidence>
<reference evidence="1" key="1">
    <citation type="submission" date="2021-01" db="EMBL/GenBank/DDBJ databases">
        <authorList>
            <person name="Sun Q."/>
        </authorList>
    </citation>
    <scope>NUCLEOTIDE SEQUENCE</scope>
    <source>
        <strain evidence="1">YIM B02566</strain>
    </source>
</reference>
<proteinExistence type="predicted"/>
<accession>A0ACC5QYM9</accession>
<organism evidence="1 2">
    <name type="scientific">Taklimakanibacter albus</name>
    <dbReference type="NCBI Taxonomy" id="2800327"/>
    <lineage>
        <taxon>Bacteria</taxon>
        <taxon>Pseudomonadati</taxon>
        <taxon>Pseudomonadota</taxon>
        <taxon>Alphaproteobacteria</taxon>
        <taxon>Hyphomicrobiales</taxon>
        <taxon>Aestuariivirgaceae</taxon>
        <taxon>Taklimakanibacter</taxon>
    </lineage>
</organism>
<evidence type="ECO:0000313" key="1">
    <source>
        <dbReference type="EMBL" id="MBK1865489.1"/>
    </source>
</evidence>
<keyword evidence="2" id="KW-1185">Reference proteome</keyword>
<protein>
    <submittedName>
        <fullName evidence="1">ABC transporter substrate-binding protein</fullName>
    </submittedName>
</protein>
<sequence>MTDIVRPLSRRLFVSLGLSAALAPSLAFAASPAESYVASVGNGVIAAARANSVSQFRSLLRSNADIAAIAIYSLGPYRKSLTNDVKAEYYSLVEAYIAKVFQQNAKKLAGQGLEVKGTKDAGDSVLVKSVLKMGGGGSMPVTWRLVKRGGGFRIFDVNVDGIWLASTQKTNFVSVLKKNNGQMSALLDYLRK</sequence>
<gene>
    <name evidence="1" type="ORF">JHL16_03935</name>
</gene>
<dbReference type="Proteomes" id="UP000616151">
    <property type="component" value="Unassembled WGS sequence"/>
</dbReference>
<dbReference type="EMBL" id="JAENHL010000004">
    <property type="protein sequence ID" value="MBK1865489.1"/>
    <property type="molecule type" value="Genomic_DNA"/>
</dbReference>
<comment type="caution">
    <text evidence="1">The sequence shown here is derived from an EMBL/GenBank/DDBJ whole genome shotgun (WGS) entry which is preliminary data.</text>
</comment>